<protein>
    <recommendedName>
        <fullName evidence="3">Lipoprotein</fullName>
    </recommendedName>
</protein>
<reference evidence="1 2" key="1">
    <citation type="submission" date="2020-02" db="EMBL/GenBank/DDBJ databases">
        <authorList>
            <person name="Chen W.-M."/>
        </authorList>
    </citation>
    <scope>NUCLEOTIDE SEQUENCE [LARGE SCALE GENOMIC DNA]</scope>
    <source>
        <strain evidence="1 2">TWA-26</strain>
    </source>
</reference>
<dbReference type="EMBL" id="JAAJBV010000001">
    <property type="protein sequence ID" value="NHM03381.1"/>
    <property type="molecule type" value="Genomic_DNA"/>
</dbReference>
<evidence type="ECO:0008006" key="3">
    <source>
        <dbReference type="Google" id="ProtNLM"/>
    </source>
</evidence>
<gene>
    <name evidence="1" type="ORF">G4L40_01545</name>
</gene>
<comment type="caution">
    <text evidence="1">The sequence shown here is derived from an EMBL/GenBank/DDBJ whole genome shotgun (WGS) entry which is preliminary data.</text>
</comment>
<accession>A0ABX0I8C3</accession>
<keyword evidence="2" id="KW-1185">Reference proteome</keyword>
<dbReference type="RefSeq" id="WP_166235328.1">
    <property type="nucleotide sequence ID" value="NZ_JAAJBV010000001.1"/>
</dbReference>
<organism evidence="1 2">
    <name type="scientific">Flavobacterium celericrescens</name>
    <dbReference type="NCBI Taxonomy" id="2709780"/>
    <lineage>
        <taxon>Bacteria</taxon>
        <taxon>Pseudomonadati</taxon>
        <taxon>Bacteroidota</taxon>
        <taxon>Flavobacteriia</taxon>
        <taxon>Flavobacteriales</taxon>
        <taxon>Flavobacteriaceae</taxon>
        <taxon>Flavobacterium</taxon>
    </lineage>
</organism>
<evidence type="ECO:0000313" key="2">
    <source>
        <dbReference type="Proteomes" id="UP000761423"/>
    </source>
</evidence>
<name>A0ABX0I8C3_9FLAO</name>
<evidence type="ECO:0000313" key="1">
    <source>
        <dbReference type="EMBL" id="NHM03381.1"/>
    </source>
</evidence>
<dbReference type="Proteomes" id="UP000761423">
    <property type="component" value="Unassembled WGS sequence"/>
</dbReference>
<sequence>MRIIILTLFIFISCKNEEIVSTKNNIAKENKIIKETNKEVLDTIFFDFENNKSDFVVVNLLEKKFNEDSICNVEMKLDFWNNKSKIGSETIQINGFDENSEFFGIYLDSLNPSLKTIHIGYPACAYQQNGFLFYTNNNNVQLLYQFMEFSDSGWGSYVEFFPTNKNYITSRRTNFSPDENDSTKEDMGIVEYLDSLTFSLKNNTWKVNQITPKEKVYKREKKSFEEFHKQ</sequence>
<proteinExistence type="predicted"/>